<evidence type="ECO:0000313" key="10">
    <source>
        <dbReference type="Proteomes" id="UP000639772"/>
    </source>
</evidence>
<gene>
    <name evidence="9" type="ORF">HPP92_013344</name>
</gene>
<sequence>MESNKYFPSGGERKLDRRLPSFSSPVPANAEATAAIRRTPKPRTQPSPRLFVSRMSFSSRFEKEKAVNVQVLLRCRPFSDDELRSNTPQVVTCNDYQKEVAVSQTIAGKQFDRVFTFDKVFGPSAKQKELYDQQ</sequence>
<dbReference type="PANTHER" id="PTHR47970:SF12">
    <property type="entry name" value="KINESIN FAMILY MEMBER 11"/>
    <property type="match status" value="1"/>
</dbReference>
<feature type="region of interest" description="Disordered" evidence="7">
    <location>
        <begin position="1"/>
        <end position="49"/>
    </location>
</feature>
<dbReference type="InterPro" id="IPR027417">
    <property type="entry name" value="P-loop_NTPase"/>
</dbReference>
<proteinExistence type="inferred from homology"/>
<dbReference type="SUPFAM" id="SSF52540">
    <property type="entry name" value="P-loop containing nucleoside triphosphate hydrolases"/>
    <property type="match status" value="1"/>
</dbReference>
<comment type="subcellular location">
    <subcellularLocation>
        <location evidence="1">Cytoplasm</location>
        <location evidence="1">Cytoskeleton</location>
    </subcellularLocation>
</comment>
<dbReference type="Gene3D" id="3.40.850.10">
    <property type="entry name" value="Kinesin motor domain"/>
    <property type="match status" value="1"/>
</dbReference>
<dbReference type="GO" id="GO:0005524">
    <property type="term" value="F:ATP binding"/>
    <property type="evidence" value="ECO:0007669"/>
    <property type="project" value="InterPro"/>
</dbReference>
<accession>A0A835QS40</accession>
<dbReference type="PANTHER" id="PTHR47970">
    <property type="entry name" value="KINESIN-LIKE PROTEIN KIF11"/>
    <property type="match status" value="1"/>
</dbReference>
<evidence type="ECO:0000256" key="1">
    <source>
        <dbReference type="ARBA" id="ARBA00004245"/>
    </source>
</evidence>
<dbReference type="Proteomes" id="UP000639772">
    <property type="component" value="Chromosome 6"/>
</dbReference>
<dbReference type="GO" id="GO:0005876">
    <property type="term" value="C:spindle microtubule"/>
    <property type="evidence" value="ECO:0007669"/>
    <property type="project" value="TreeGrafter"/>
</dbReference>
<dbReference type="GO" id="GO:0008017">
    <property type="term" value="F:microtubule binding"/>
    <property type="evidence" value="ECO:0007669"/>
    <property type="project" value="InterPro"/>
</dbReference>
<keyword evidence="2" id="KW-0963">Cytoplasm</keyword>
<protein>
    <recommendedName>
        <fullName evidence="8">Kinesin motor domain-containing protein</fullName>
    </recommendedName>
</protein>
<feature type="domain" description="Kinesin motor" evidence="8">
    <location>
        <begin position="68"/>
        <end position="134"/>
    </location>
</feature>
<evidence type="ECO:0000256" key="6">
    <source>
        <dbReference type="PROSITE-ProRule" id="PRU00283"/>
    </source>
</evidence>
<keyword evidence="3" id="KW-0493">Microtubule</keyword>
<evidence type="ECO:0000256" key="7">
    <source>
        <dbReference type="SAM" id="MobiDB-lite"/>
    </source>
</evidence>
<evidence type="ECO:0000259" key="8">
    <source>
        <dbReference type="PROSITE" id="PS50067"/>
    </source>
</evidence>
<dbReference type="GO" id="GO:0007018">
    <property type="term" value="P:microtubule-based movement"/>
    <property type="evidence" value="ECO:0007669"/>
    <property type="project" value="InterPro"/>
</dbReference>
<evidence type="ECO:0000256" key="4">
    <source>
        <dbReference type="ARBA" id="ARBA00023175"/>
    </source>
</evidence>
<keyword evidence="4" id="KW-0505">Motor protein</keyword>
<comment type="caution">
    <text evidence="9">The sequence shown here is derived from an EMBL/GenBank/DDBJ whole genome shotgun (WGS) entry which is preliminary data.</text>
</comment>
<keyword evidence="5" id="KW-0206">Cytoskeleton</keyword>
<evidence type="ECO:0000256" key="2">
    <source>
        <dbReference type="ARBA" id="ARBA00022490"/>
    </source>
</evidence>
<evidence type="ECO:0000256" key="5">
    <source>
        <dbReference type="ARBA" id="ARBA00023212"/>
    </source>
</evidence>
<dbReference type="GO" id="GO:0090307">
    <property type="term" value="P:mitotic spindle assembly"/>
    <property type="evidence" value="ECO:0007669"/>
    <property type="project" value="TreeGrafter"/>
</dbReference>
<evidence type="ECO:0000313" key="9">
    <source>
        <dbReference type="EMBL" id="KAG0478625.1"/>
    </source>
</evidence>
<dbReference type="InterPro" id="IPR001752">
    <property type="entry name" value="Kinesin_motor_dom"/>
</dbReference>
<evidence type="ECO:0000256" key="3">
    <source>
        <dbReference type="ARBA" id="ARBA00022701"/>
    </source>
</evidence>
<comment type="similarity">
    <text evidence="6">Belongs to the TRAFAC class myosin-kinesin ATPase superfamily. Kinesin family.</text>
</comment>
<name>A0A835QS40_VANPL</name>
<organism evidence="9 10">
    <name type="scientific">Vanilla planifolia</name>
    <name type="common">Vanilla</name>
    <dbReference type="NCBI Taxonomy" id="51239"/>
    <lineage>
        <taxon>Eukaryota</taxon>
        <taxon>Viridiplantae</taxon>
        <taxon>Streptophyta</taxon>
        <taxon>Embryophyta</taxon>
        <taxon>Tracheophyta</taxon>
        <taxon>Spermatophyta</taxon>
        <taxon>Magnoliopsida</taxon>
        <taxon>Liliopsida</taxon>
        <taxon>Asparagales</taxon>
        <taxon>Orchidaceae</taxon>
        <taxon>Vanilloideae</taxon>
        <taxon>Vanilleae</taxon>
        <taxon>Vanilla</taxon>
    </lineage>
</organism>
<dbReference type="PROSITE" id="PS50067">
    <property type="entry name" value="KINESIN_MOTOR_2"/>
    <property type="match status" value="1"/>
</dbReference>
<comment type="caution">
    <text evidence="6">Lacks conserved residue(s) required for the propagation of feature annotation.</text>
</comment>
<reference evidence="9 10" key="1">
    <citation type="journal article" date="2020" name="Nat. Food">
        <title>A phased Vanilla planifolia genome enables genetic improvement of flavour and production.</title>
        <authorList>
            <person name="Hasing T."/>
            <person name="Tang H."/>
            <person name="Brym M."/>
            <person name="Khazi F."/>
            <person name="Huang T."/>
            <person name="Chambers A.H."/>
        </authorList>
    </citation>
    <scope>NUCLEOTIDE SEQUENCE [LARGE SCALE GENOMIC DNA]</scope>
    <source>
        <tissue evidence="9">Leaf</tissue>
    </source>
</reference>
<dbReference type="InterPro" id="IPR036961">
    <property type="entry name" value="Kinesin_motor_dom_sf"/>
</dbReference>
<dbReference type="OrthoDB" id="1741167at2759"/>
<dbReference type="GO" id="GO:0051231">
    <property type="term" value="P:spindle elongation"/>
    <property type="evidence" value="ECO:0007669"/>
    <property type="project" value="TreeGrafter"/>
</dbReference>
<dbReference type="GO" id="GO:0072686">
    <property type="term" value="C:mitotic spindle"/>
    <property type="evidence" value="ECO:0007669"/>
    <property type="project" value="TreeGrafter"/>
</dbReference>
<dbReference type="InterPro" id="IPR047149">
    <property type="entry name" value="KIF11-like"/>
</dbReference>
<dbReference type="AlphaFoldDB" id="A0A835QS40"/>
<dbReference type="GO" id="GO:0008574">
    <property type="term" value="F:plus-end-directed microtubule motor activity"/>
    <property type="evidence" value="ECO:0007669"/>
    <property type="project" value="TreeGrafter"/>
</dbReference>
<dbReference type="EMBL" id="JADCNM010000006">
    <property type="protein sequence ID" value="KAG0478625.1"/>
    <property type="molecule type" value="Genomic_DNA"/>
</dbReference>